<dbReference type="Pfam" id="PF08768">
    <property type="entry name" value="THAP4_heme-bd"/>
    <property type="match status" value="1"/>
</dbReference>
<sequence>MLGTWVSDPLGEGEFPSIPSFRYMDKAVISHVGQPMLHFMFCASNPDNGKPLHRECGFIHVKPRTNKVAFVCAQNLGVVEVEEGEVQGKQLTLTSHSLGSISFVKKPHVQQISRTFRLTPEGKLEHTICMATSTQAMARHTRVTYKKVTS</sequence>
<dbReference type="InterPro" id="IPR012674">
    <property type="entry name" value="Calycin"/>
</dbReference>
<evidence type="ECO:0000313" key="4">
    <source>
        <dbReference type="Proteomes" id="UP001162483"/>
    </source>
</evidence>
<dbReference type="CDD" id="cd07828">
    <property type="entry name" value="lipocalin_heme-bd-THAP4-like"/>
    <property type="match status" value="1"/>
</dbReference>
<comment type="catalytic activity">
    <reaction evidence="1">
        <text>peroxynitrite = nitrate</text>
        <dbReference type="Rhea" id="RHEA:63116"/>
        <dbReference type="ChEBI" id="CHEBI:17632"/>
        <dbReference type="ChEBI" id="CHEBI:25941"/>
    </reaction>
    <physiologicalReaction direction="left-to-right" evidence="1">
        <dbReference type="Rhea" id="RHEA:63117"/>
    </physiologicalReaction>
</comment>
<keyword evidence="4" id="KW-1185">Reference proteome</keyword>
<proteinExistence type="predicted"/>
<dbReference type="PANTHER" id="PTHR15854">
    <property type="entry name" value="THAP4 PROTEIN"/>
    <property type="match status" value="1"/>
</dbReference>
<reference evidence="3" key="1">
    <citation type="submission" date="2023-05" db="EMBL/GenBank/DDBJ databases">
        <authorList>
            <person name="Stuckert A."/>
        </authorList>
    </citation>
    <scope>NUCLEOTIDE SEQUENCE</scope>
</reference>
<feature type="domain" description="THAP4-like heme-binding" evidence="2">
    <location>
        <begin position="1"/>
        <end position="147"/>
    </location>
</feature>
<protein>
    <recommendedName>
        <fullName evidence="2">THAP4-like heme-binding domain-containing protein</fullName>
    </recommendedName>
</protein>
<evidence type="ECO:0000259" key="2">
    <source>
        <dbReference type="Pfam" id="PF08768"/>
    </source>
</evidence>
<accession>A0ABN9H4S1</accession>
<evidence type="ECO:0000313" key="3">
    <source>
        <dbReference type="EMBL" id="CAI9616640.1"/>
    </source>
</evidence>
<dbReference type="EMBL" id="CATNWA010020093">
    <property type="protein sequence ID" value="CAI9616640.1"/>
    <property type="molecule type" value="Genomic_DNA"/>
</dbReference>
<dbReference type="Proteomes" id="UP001162483">
    <property type="component" value="Unassembled WGS sequence"/>
</dbReference>
<dbReference type="PANTHER" id="PTHR15854:SF4">
    <property type="entry name" value="PEROXYNITRITE ISOMERASE THAP4"/>
    <property type="match status" value="1"/>
</dbReference>
<dbReference type="InterPro" id="IPR014878">
    <property type="entry name" value="THAP4-like_heme-bd"/>
</dbReference>
<comment type="caution">
    <text evidence="3">The sequence shown here is derived from an EMBL/GenBank/DDBJ whole genome shotgun (WGS) entry which is preliminary data.</text>
</comment>
<dbReference type="Gene3D" id="2.40.128.20">
    <property type="match status" value="1"/>
</dbReference>
<dbReference type="InterPro" id="IPR045165">
    <property type="entry name" value="Nitrobindin"/>
</dbReference>
<gene>
    <name evidence="3" type="ORF">SPARVUS_LOCUS15420875</name>
</gene>
<name>A0ABN9H4S1_9NEOB</name>
<dbReference type="SUPFAM" id="SSF50814">
    <property type="entry name" value="Lipocalins"/>
    <property type="match status" value="1"/>
</dbReference>
<evidence type="ECO:0000256" key="1">
    <source>
        <dbReference type="ARBA" id="ARBA00036993"/>
    </source>
</evidence>
<organism evidence="3 4">
    <name type="scientific">Staurois parvus</name>
    <dbReference type="NCBI Taxonomy" id="386267"/>
    <lineage>
        <taxon>Eukaryota</taxon>
        <taxon>Metazoa</taxon>
        <taxon>Chordata</taxon>
        <taxon>Craniata</taxon>
        <taxon>Vertebrata</taxon>
        <taxon>Euteleostomi</taxon>
        <taxon>Amphibia</taxon>
        <taxon>Batrachia</taxon>
        <taxon>Anura</taxon>
        <taxon>Neobatrachia</taxon>
        <taxon>Ranoidea</taxon>
        <taxon>Ranidae</taxon>
        <taxon>Staurois</taxon>
    </lineage>
</organism>